<dbReference type="GO" id="GO:0008168">
    <property type="term" value="F:methyltransferase activity"/>
    <property type="evidence" value="ECO:0007669"/>
    <property type="project" value="UniProtKB-KW"/>
</dbReference>
<dbReference type="EMBL" id="JBFSHR010000015">
    <property type="protein sequence ID" value="MEX6429384.1"/>
    <property type="molecule type" value="Genomic_DNA"/>
</dbReference>
<organism evidence="1 2">
    <name type="scientific">Ferrimicrobium acidiphilum</name>
    <dbReference type="NCBI Taxonomy" id="121039"/>
    <lineage>
        <taxon>Bacteria</taxon>
        <taxon>Bacillati</taxon>
        <taxon>Actinomycetota</taxon>
        <taxon>Acidimicrobiia</taxon>
        <taxon>Acidimicrobiales</taxon>
        <taxon>Acidimicrobiaceae</taxon>
        <taxon>Ferrimicrobium</taxon>
    </lineage>
</organism>
<gene>
    <name evidence="1" type="ORF">AB6A68_05965</name>
</gene>
<name>A0ABV3Y2H1_9ACTN</name>
<dbReference type="SUPFAM" id="SSF53335">
    <property type="entry name" value="S-adenosyl-L-methionine-dependent methyltransferases"/>
    <property type="match status" value="1"/>
</dbReference>
<keyword evidence="1" id="KW-0489">Methyltransferase</keyword>
<proteinExistence type="predicted"/>
<reference evidence="1 2" key="1">
    <citation type="submission" date="2024-07" db="EMBL/GenBank/DDBJ databases">
        <title>Draft Genome Sequence of Ferrimicrobium acidiphilum Strain YE2023, Isolated from a Pulp of Bioleach Reactor.</title>
        <authorList>
            <person name="Elkina Y.A."/>
            <person name="Bulaeva A.G."/>
            <person name="Beletsky A.V."/>
            <person name="Mardanov A.V."/>
        </authorList>
    </citation>
    <scope>NUCLEOTIDE SEQUENCE [LARGE SCALE GENOMIC DNA]</scope>
    <source>
        <strain evidence="1 2">YE2023</strain>
    </source>
</reference>
<evidence type="ECO:0000313" key="1">
    <source>
        <dbReference type="EMBL" id="MEX6429384.1"/>
    </source>
</evidence>
<sequence>MTRDISLDQLVEFATTVPGYFAPSQLLGLARLTVAAMANAPGGLLEIGSYCGRSTVVLGTLSVHHGRHLITVDRHLGSVEMLPPFPYFDPAVIDRVHHRLDSLPLLMDTLELAGLRDQITVLVTRSNMLTTLLRPGFAMIMIDGGHDPLSTWTDYLTARQLLAHDGTLIIDDVFEDPADGGRPPYEVMVAALHSGFQIVDREGPLVALRQD</sequence>
<protein>
    <submittedName>
        <fullName evidence="1">Class I SAM-dependent methyltransferase</fullName>
        <ecNumber evidence="1">2.1.1.-</ecNumber>
    </submittedName>
</protein>
<comment type="caution">
    <text evidence="1">The sequence shown here is derived from an EMBL/GenBank/DDBJ whole genome shotgun (WGS) entry which is preliminary data.</text>
</comment>
<evidence type="ECO:0000313" key="2">
    <source>
        <dbReference type="Proteomes" id="UP001560267"/>
    </source>
</evidence>
<dbReference type="Pfam" id="PF13578">
    <property type="entry name" value="Methyltransf_24"/>
    <property type="match status" value="1"/>
</dbReference>
<accession>A0ABV3Y2H1</accession>
<dbReference type="InterPro" id="IPR029063">
    <property type="entry name" value="SAM-dependent_MTases_sf"/>
</dbReference>
<dbReference type="EC" id="2.1.1.-" evidence="1"/>
<dbReference type="GO" id="GO:0032259">
    <property type="term" value="P:methylation"/>
    <property type="evidence" value="ECO:0007669"/>
    <property type="project" value="UniProtKB-KW"/>
</dbReference>
<dbReference type="Gene3D" id="3.40.50.150">
    <property type="entry name" value="Vaccinia Virus protein VP39"/>
    <property type="match status" value="1"/>
</dbReference>
<keyword evidence="2" id="KW-1185">Reference proteome</keyword>
<keyword evidence="1" id="KW-0808">Transferase</keyword>
<dbReference type="Proteomes" id="UP001560267">
    <property type="component" value="Unassembled WGS sequence"/>
</dbReference>
<dbReference type="RefSeq" id="WP_298386662.1">
    <property type="nucleotide sequence ID" value="NZ_JBFSHR010000015.1"/>
</dbReference>